<keyword evidence="3" id="KW-1185">Reference proteome</keyword>
<dbReference type="Gene3D" id="1.50.10.20">
    <property type="match status" value="1"/>
</dbReference>
<proteinExistence type="predicted"/>
<dbReference type="InterPro" id="IPR008930">
    <property type="entry name" value="Terpenoid_cyclase/PrenylTrfase"/>
</dbReference>
<accession>A0ABS4JRZ2</accession>
<dbReference type="Proteomes" id="UP001519289">
    <property type="component" value="Unassembled WGS sequence"/>
</dbReference>
<evidence type="ECO:0000313" key="3">
    <source>
        <dbReference type="Proteomes" id="UP001519289"/>
    </source>
</evidence>
<protein>
    <recommendedName>
        <fullName evidence="4">Squalene cyclase C-terminal domain-containing protein</fullName>
    </recommendedName>
</protein>
<name>A0ABS4JRZ2_9FIRM</name>
<evidence type="ECO:0000313" key="2">
    <source>
        <dbReference type="EMBL" id="MBP2017730.1"/>
    </source>
</evidence>
<dbReference type="RefSeq" id="WP_209465860.1">
    <property type="nucleotide sequence ID" value="NZ_JAGGLG010000006.1"/>
</dbReference>
<evidence type="ECO:0008006" key="4">
    <source>
        <dbReference type="Google" id="ProtNLM"/>
    </source>
</evidence>
<comment type="caution">
    <text evidence="2">The sequence shown here is derived from an EMBL/GenBank/DDBJ whole genome shotgun (WGS) entry which is preliminary data.</text>
</comment>
<gene>
    <name evidence="2" type="ORF">J2Z79_001115</name>
</gene>
<sequence>MDRQDTLALEYILQHGTTWEQWRAKRLTGSAEPPPAGWAERQNPDGGWRSREFNSPVSNMGSTSVSLMRMIWSGLADTPECRATVAFLRRTQQEDGRWTEDPAQYGANPPEWNRPGDLHVDLWETANNAACLCALGLAGDPVTERAVAWMEANRREDGRFPGYLSTTHAMAAVYHMRGQARAAERYLDDSLRFLRQYRHEPWFDVMDLTWALILWGLAGLDTRAEAVRAYRDELLQRRGAEGVWTSRYPGCDAQYTLEALEILKALS</sequence>
<dbReference type="EMBL" id="JAGGLG010000006">
    <property type="protein sequence ID" value="MBP2017730.1"/>
    <property type="molecule type" value="Genomic_DNA"/>
</dbReference>
<reference evidence="2 3" key="1">
    <citation type="submission" date="2021-03" db="EMBL/GenBank/DDBJ databases">
        <title>Genomic Encyclopedia of Type Strains, Phase IV (KMG-IV): sequencing the most valuable type-strain genomes for metagenomic binning, comparative biology and taxonomic classification.</title>
        <authorList>
            <person name="Goeker M."/>
        </authorList>
    </citation>
    <scope>NUCLEOTIDE SEQUENCE [LARGE SCALE GENOMIC DNA]</scope>
    <source>
        <strain evidence="2 3">DSM 27138</strain>
    </source>
</reference>
<dbReference type="SUPFAM" id="SSF48239">
    <property type="entry name" value="Terpenoid cyclases/Protein prenyltransferases"/>
    <property type="match status" value="1"/>
</dbReference>
<evidence type="ECO:0000256" key="1">
    <source>
        <dbReference type="SAM" id="MobiDB-lite"/>
    </source>
</evidence>
<organism evidence="2 3">
    <name type="scientific">Symbiobacterium terraclitae</name>
    <dbReference type="NCBI Taxonomy" id="557451"/>
    <lineage>
        <taxon>Bacteria</taxon>
        <taxon>Bacillati</taxon>
        <taxon>Bacillota</taxon>
        <taxon>Clostridia</taxon>
        <taxon>Eubacteriales</taxon>
        <taxon>Symbiobacteriaceae</taxon>
        <taxon>Symbiobacterium</taxon>
    </lineage>
</organism>
<feature type="region of interest" description="Disordered" evidence="1">
    <location>
        <begin position="28"/>
        <end position="55"/>
    </location>
</feature>